<feature type="region of interest" description="Disordered" evidence="1">
    <location>
        <begin position="607"/>
        <end position="630"/>
    </location>
</feature>
<proteinExistence type="predicted"/>
<feature type="compositionally biased region" description="Polar residues" evidence="1">
    <location>
        <begin position="61"/>
        <end position="73"/>
    </location>
</feature>
<gene>
    <name evidence="2" type="ORF">BD324DRAFT_655746</name>
</gene>
<evidence type="ECO:0000313" key="3">
    <source>
        <dbReference type="Proteomes" id="UP000193218"/>
    </source>
</evidence>
<organism evidence="2 3">
    <name type="scientific">Kockovaella imperatae</name>
    <dbReference type="NCBI Taxonomy" id="4999"/>
    <lineage>
        <taxon>Eukaryota</taxon>
        <taxon>Fungi</taxon>
        <taxon>Dikarya</taxon>
        <taxon>Basidiomycota</taxon>
        <taxon>Agaricomycotina</taxon>
        <taxon>Tremellomycetes</taxon>
        <taxon>Tremellales</taxon>
        <taxon>Cuniculitremaceae</taxon>
        <taxon>Kockovaella</taxon>
    </lineage>
</organism>
<feature type="region of interest" description="Disordered" evidence="1">
    <location>
        <begin position="309"/>
        <end position="343"/>
    </location>
</feature>
<sequence>MALDDFTLRARLGPQDDGLTKQGPYITRAATSPAPSSPTPGPLPPSSASPTDVSPIKSPRASPSQANGGSVSPSVRHPLERALSPDLPTKDALYLFVNFASYMQSPCQGGEGIESNEDFKDTIRLLDYARSLRTMPYSNVHLLHLKYRFQGEQRDFRSPYATGDYVLPLNYRDSNGRLRNPVPQPFSTLHDPVIKVDYRSDGVFSPLPAQAVFSHIATYCQPPPRIIVISYVSSRVTENHIAAISQWALTSSPPCYVFSPLETRLRERQPLHRALHHAIPMSMYAWPTDDVSSACLPLSFSTSLASLPSPYSGVQSVGTQREKSTSPLTSPQQTSFSGFGLSFNDGAASGRRESFFDNQEELSPEPSRRASSELTRAPTSPLLGRTSSGSSITQKNRHDPVATLTVISGQDDDQPTVSMSGSPSNVLSNIASVPAPVDRIPLWTLAPGVGVLRGSTSASIGVKLGDFSAINLVETADETSRVTPSSLPTRFQCPEMPILPSAKPSASGASVIAASAAGIKMASMDMPQLPRQLAPPVEAPDRPHTPSKVLQPAKPTQRPITNIIAAEGNELDKINASPAMPRFIQPSPSLRQPNMPVSVIHLTPPDRPPMLNHLSPPDLQPGHLTPPERPAPKIITSALTTSALMSEKRDKDTTQVKAAVAGGQSSPEDTVDTSPRGASASFQSWPTPVNKISGWRKGRKEQMEDTLEALHLVPDLSSEGQQVDSMMAGVQNLDLVSESTTTLTSAILNGVIPSESSMAPFADSDDPSDQWIMGLMAML</sequence>
<dbReference type="Proteomes" id="UP000193218">
    <property type="component" value="Unassembled WGS sequence"/>
</dbReference>
<keyword evidence="3" id="KW-1185">Reference proteome</keyword>
<evidence type="ECO:0000256" key="1">
    <source>
        <dbReference type="SAM" id="MobiDB-lite"/>
    </source>
</evidence>
<feature type="compositionally biased region" description="Low complexity" evidence="1">
    <location>
        <begin position="325"/>
        <end position="337"/>
    </location>
</feature>
<reference evidence="2 3" key="1">
    <citation type="submission" date="2017-03" db="EMBL/GenBank/DDBJ databases">
        <title>Widespread Adenine N6-methylation of Active Genes in Fungi.</title>
        <authorList>
            <consortium name="DOE Joint Genome Institute"/>
            <person name="Mondo S.J."/>
            <person name="Dannebaum R.O."/>
            <person name="Kuo R.C."/>
            <person name="Louie K.B."/>
            <person name="Bewick A.J."/>
            <person name="Labutti K."/>
            <person name="Haridas S."/>
            <person name="Kuo A."/>
            <person name="Salamov A."/>
            <person name="Ahrendt S.R."/>
            <person name="Lau R."/>
            <person name="Bowen B.P."/>
            <person name="Lipzen A."/>
            <person name="Sullivan W."/>
            <person name="Andreopoulos W.B."/>
            <person name="Clum A."/>
            <person name="Lindquist E."/>
            <person name="Daum C."/>
            <person name="Northen T.R."/>
            <person name="Ramamoorthy G."/>
            <person name="Schmitz R.J."/>
            <person name="Gryganskyi A."/>
            <person name="Culley D."/>
            <person name="Magnuson J."/>
            <person name="James T.Y."/>
            <person name="O'Malley M.A."/>
            <person name="Stajich J.E."/>
            <person name="Spatafora J.W."/>
            <person name="Visel A."/>
            <person name="Grigoriev I.V."/>
        </authorList>
    </citation>
    <scope>NUCLEOTIDE SEQUENCE [LARGE SCALE GENOMIC DNA]</scope>
    <source>
        <strain evidence="2 3">NRRL Y-17943</strain>
    </source>
</reference>
<dbReference type="AlphaFoldDB" id="A0A1Y1UK32"/>
<dbReference type="GeneID" id="33560632"/>
<feature type="region of interest" description="Disordered" evidence="1">
    <location>
        <begin position="356"/>
        <end position="397"/>
    </location>
</feature>
<name>A0A1Y1UK32_9TREE</name>
<evidence type="ECO:0000313" key="2">
    <source>
        <dbReference type="EMBL" id="ORX38420.1"/>
    </source>
</evidence>
<dbReference type="RefSeq" id="XP_021872342.1">
    <property type="nucleotide sequence ID" value="XM_022018823.1"/>
</dbReference>
<feature type="region of interest" description="Disordered" evidence="1">
    <location>
        <begin position="532"/>
        <end position="555"/>
    </location>
</feature>
<protein>
    <submittedName>
        <fullName evidence="2">Uncharacterized protein</fullName>
    </submittedName>
</protein>
<feature type="compositionally biased region" description="Pro residues" evidence="1">
    <location>
        <begin position="35"/>
        <end position="47"/>
    </location>
</feature>
<feature type="region of interest" description="Disordered" evidence="1">
    <location>
        <begin position="1"/>
        <end position="76"/>
    </location>
</feature>
<feature type="region of interest" description="Disordered" evidence="1">
    <location>
        <begin position="646"/>
        <end position="685"/>
    </location>
</feature>
<feature type="compositionally biased region" description="Polar residues" evidence="1">
    <location>
        <begin position="385"/>
        <end position="394"/>
    </location>
</feature>
<comment type="caution">
    <text evidence="2">The sequence shown here is derived from an EMBL/GenBank/DDBJ whole genome shotgun (WGS) entry which is preliminary data.</text>
</comment>
<accession>A0A1Y1UK32</accession>
<dbReference type="EMBL" id="NBSH01000004">
    <property type="protein sequence ID" value="ORX38420.1"/>
    <property type="molecule type" value="Genomic_DNA"/>
</dbReference>
<dbReference type="OrthoDB" id="2586106at2759"/>
<dbReference type="InParanoid" id="A0A1Y1UK32"/>